<evidence type="ECO:0000256" key="1">
    <source>
        <dbReference type="ARBA" id="ARBA00007381"/>
    </source>
</evidence>
<evidence type="ECO:0000313" key="4">
    <source>
        <dbReference type="EnsemblPlants" id="Solyc12g042560.2.1"/>
    </source>
</evidence>
<sequence>MAKSEGKAIGIDLGTTYSCVGILKVFIGDAAKNQVAMNPQNTVFDAKRLIAYFNDSQRQATKDAGAIAGLNVMRIINEPTAAAIAYGRLSKEEIERMVEKAERYKCEDEAMKKKVEAKNALENYTYNMRNTVRDEKISGKLDSSEKQKIEKAVDETIEWLDRNQLAEVDEFENKLKELEKLCNPIIGKMYQGGAGDDYGTGNSGAGLNRLRM</sequence>
<dbReference type="EnsemblPlants" id="Solyc12g042560.2.1">
    <property type="protein sequence ID" value="Solyc12g042560.2.1"/>
    <property type="gene ID" value="Solyc12g042560.2"/>
</dbReference>
<dbReference type="PaxDb" id="4081-Solyc12g042560.1.1"/>
<organism evidence="4">
    <name type="scientific">Solanum lycopersicum</name>
    <name type="common">Tomato</name>
    <name type="synonym">Lycopersicon esculentum</name>
    <dbReference type="NCBI Taxonomy" id="4081"/>
    <lineage>
        <taxon>Eukaryota</taxon>
        <taxon>Viridiplantae</taxon>
        <taxon>Streptophyta</taxon>
        <taxon>Embryophyta</taxon>
        <taxon>Tracheophyta</taxon>
        <taxon>Spermatophyta</taxon>
        <taxon>Magnoliopsida</taxon>
        <taxon>eudicotyledons</taxon>
        <taxon>Gunneridae</taxon>
        <taxon>Pentapetalae</taxon>
        <taxon>asterids</taxon>
        <taxon>lamiids</taxon>
        <taxon>Solanales</taxon>
        <taxon>Solanaceae</taxon>
        <taxon>Solanoideae</taxon>
        <taxon>Solaneae</taxon>
        <taxon>Solanum</taxon>
        <taxon>Solanum subgen. Lycopersicon</taxon>
    </lineage>
</organism>
<dbReference type="Gene3D" id="1.20.1270.10">
    <property type="match status" value="1"/>
</dbReference>
<dbReference type="AlphaFoldDB" id="A0A3Q7J9H0"/>
<keyword evidence="5" id="KW-1185">Reference proteome</keyword>
<dbReference type="Proteomes" id="UP000004994">
    <property type="component" value="Chromosome 12"/>
</dbReference>
<dbReference type="PROSITE" id="PS00297">
    <property type="entry name" value="HSP70_1"/>
    <property type="match status" value="1"/>
</dbReference>
<dbReference type="SUPFAM" id="SSF53067">
    <property type="entry name" value="Actin-like ATPase domain"/>
    <property type="match status" value="1"/>
</dbReference>
<dbReference type="InterPro" id="IPR013126">
    <property type="entry name" value="Hsp_70_fam"/>
</dbReference>
<dbReference type="OMA" id="CEDEAMK"/>
<dbReference type="GO" id="GO:0005524">
    <property type="term" value="F:ATP binding"/>
    <property type="evidence" value="ECO:0007669"/>
    <property type="project" value="UniProtKB-KW"/>
</dbReference>
<dbReference type="InterPro" id="IPR043129">
    <property type="entry name" value="ATPase_NBD"/>
</dbReference>
<comment type="similarity">
    <text evidence="1">Belongs to the heat shock protein 70 family.</text>
</comment>
<dbReference type="InterPro" id="IPR018181">
    <property type="entry name" value="Heat_shock_70_CS"/>
</dbReference>
<dbReference type="GO" id="GO:0140662">
    <property type="term" value="F:ATP-dependent protein folding chaperone"/>
    <property type="evidence" value="ECO:0007669"/>
    <property type="project" value="InterPro"/>
</dbReference>
<dbReference type="STRING" id="4081.A0A3Q7J9H0"/>
<dbReference type="FunFam" id="1.20.1270.10:FF:000016">
    <property type="entry name" value="Heat shock protein 70"/>
    <property type="match status" value="1"/>
</dbReference>
<dbReference type="FunFam" id="3.30.420.40:FF:000028">
    <property type="entry name" value="heat shock 70 kDa protein-like"/>
    <property type="match status" value="1"/>
</dbReference>
<reference evidence="4" key="2">
    <citation type="submission" date="2019-01" db="UniProtKB">
        <authorList>
            <consortium name="EnsemblPlants"/>
        </authorList>
    </citation>
    <scope>IDENTIFICATION</scope>
    <source>
        <strain evidence="4">cv. Heinz 1706</strain>
    </source>
</reference>
<keyword evidence="3" id="KW-0067">ATP-binding</keyword>
<dbReference type="PANTHER" id="PTHR19375">
    <property type="entry name" value="HEAT SHOCK PROTEIN 70KDA"/>
    <property type="match status" value="1"/>
</dbReference>
<dbReference type="Gramene" id="Solyc12g042560.2.1">
    <property type="protein sequence ID" value="Solyc12g042560.2.1"/>
    <property type="gene ID" value="Solyc12g042560.2"/>
</dbReference>
<dbReference type="InterPro" id="IPR029048">
    <property type="entry name" value="HSP70_C_sf"/>
</dbReference>
<protein>
    <submittedName>
        <fullName evidence="4">Uncharacterized protein</fullName>
    </submittedName>
</protein>
<keyword evidence="2" id="KW-0547">Nucleotide-binding</keyword>
<accession>A0A3Q7J9H0</accession>
<reference evidence="4" key="1">
    <citation type="journal article" date="2012" name="Nature">
        <title>The tomato genome sequence provides insights into fleshy fruit evolution.</title>
        <authorList>
            <consortium name="Tomato Genome Consortium"/>
        </authorList>
    </citation>
    <scope>NUCLEOTIDE SEQUENCE [LARGE SCALE GENOMIC DNA]</scope>
    <source>
        <strain evidence="4">cv. Heinz 1706</strain>
    </source>
</reference>
<evidence type="ECO:0000313" key="5">
    <source>
        <dbReference type="Proteomes" id="UP000004994"/>
    </source>
</evidence>
<proteinExistence type="inferred from homology"/>
<name>A0A3Q7J9H0_SOLLC</name>
<dbReference type="Pfam" id="PF00012">
    <property type="entry name" value="HSP70"/>
    <property type="match status" value="2"/>
</dbReference>
<dbReference type="Gene3D" id="3.30.420.40">
    <property type="match status" value="1"/>
</dbReference>
<dbReference type="InterPro" id="IPR029047">
    <property type="entry name" value="HSP70_peptide-bd_sf"/>
</dbReference>
<dbReference type="InParanoid" id="A0A3Q7J9H0"/>
<dbReference type="SUPFAM" id="SSF100920">
    <property type="entry name" value="Heat shock protein 70kD (HSP70), peptide-binding domain"/>
    <property type="match status" value="1"/>
</dbReference>
<evidence type="ECO:0000256" key="3">
    <source>
        <dbReference type="ARBA" id="ARBA00022840"/>
    </source>
</evidence>
<evidence type="ECO:0000256" key="2">
    <source>
        <dbReference type="ARBA" id="ARBA00022741"/>
    </source>
</evidence>
<dbReference type="SUPFAM" id="SSF100934">
    <property type="entry name" value="Heat shock protein 70kD (HSP70), C-terminal subdomain"/>
    <property type="match status" value="1"/>
</dbReference>